<sequence>MQLRAIFYKQIIHLLLLSTGVIINFVNAAELNSLNFLTESYPPYNFEENGQLKGVGVDLLISASNKANSPISANAIKLQPWARAYREALKQPGTVLFSTTKTAEREPLFKWVGPISSTRIVALAKKSSGITIQRDTDLKQHDILAIRDDVGEQLLISAGVPKGKIKLGTNAESIIKRLQSDRVKIWVYEENVARWFLKQSGLNSADYEVVHVLTESEVYYAFNQSVDDSLVKKLQDAIEQVKSEKAENGKTIYENILAKYN</sequence>
<feature type="domain" description="Solute-binding protein family 3/N-terminal" evidence="1">
    <location>
        <begin position="33"/>
        <end position="255"/>
    </location>
</feature>
<protein>
    <submittedName>
        <fullName evidence="2">Transporter substrate-binding domain-containing protein</fullName>
    </submittedName>
</protein>
<dbReference type="InterPro" id="IPR001638">
    <property type="entry name" value="Solute-binding_3/MltF_N"/>
</dbReference>
<dbReference type="Pfam" id="PF00497">
    <property type="entry name" value="SBP_bac_3"/>
    <property type="match status" value="1"/>
</dbReference>
<keyword evidence="3" id="KW-1185">Reference proteome</keyword>
<dbReference type="PANTHER" id="PTHR38834">
    <property type="entry name" value="PERIPLASMIC SUBSTRATE BINDING PROTEIN FAMILY 3"/>
    <property type="match status" value="1"/>
</dbReference>
<dbReference type="RefSeq" id="WP_353897891.1">
    <property type="nucleotide sequence ID" value="NZ_JBEVCJ010000045.1"/>
</dbReference>
<accession>A0ABV2BZE5</accession>
<evidence type="ECO:0000259" key="1">
    <source>
        <dbReference type="SMART" id="SM00062"/>
    </source>
</evidence>
<dbReference type="SUPFAM" id="SSF53850">
    <property type="entry name" value="Periplasmic binding protein-like II"/>
    <property type="match status" value="1"/>
</dbReference>
<gene>
    <name evidence="2" type="ORF">ABVT43_19360</name>
</gene>
<evidence type="ECO:0000313" key="2">
    <source>
        <dbReference type="EMBL" id="MET1257307.1"/>
    </source>
</evidence>
<comment type="caution">
    <text evidence="2">The sequence shown here is derived from an EMBL/GenBank/DDBJ whole genome shotgun (WGS) entry which is preliminary data.</text>
</comment>
<dbReference type="Proteomes" id="UP001548189">
    <property type="component" value="Unassembled WGS sequence"/>
</dbReference>
<name>A0ABV2BZE5_9GAMM</name>
<dbReference type="PANTHER" id="PTHR38834:SF3">
    <property type="entry name" value="SOLUTE-BINDING PROTEIN FAMILY 3_N-TERMINAL DOMAIN-CONTAINING PROTEIN"/>
    <property type="match status" value="1"/>
</dbReference>
<dbReference type="SMART" id="SM00062">
    <property type="entry name" value="PBPb"/>
    <property type="match status" value="1"/>
</dbReference>
<reference evidence="2 3" key="1">
    <citation type="submission" date="2024-06" db="EMBL/GenBank/DDBJ databases">
        <authorList>
            <person name="Li F."/>
        </authorList>
    </citation>
    <scope>NUCLEOTIDE SEQUENCE [LARGE SCALE GENOMIC DNA]</scope>
    <source>
        <strain evidence="2 3">GXAS 311</strain>
    </source>
</reference>
<evidence type="ECO:0000313" key="3">
    <source>
        <dbReference type="Proteomes" id="UP001548189"/>
    </source>
</evidence>
<organism evidence="2 3">
    <name type="scientific">Aliikangiella maris</name>
    <dbReference type="NCBI Taxonomy" id="3162458"/>
    <lineage>
        <taxon>Bacteria</taxon>
        <taxon>Pseudomonadati</taxon>
        <taxon>Pseudomonadota</taxon>
        <taxon>Gammaproteobacteria</taxon>
        <taxon>Oceanospirillales</taxon>
        <taxon>Pleioneaceae</taxon>
        <taxon>Aliikangiella</taxon>
    </lineage>
</organism>
<dbReference type="Gene3D" id="3.40.190.10">
    <property type="entry name" value="Periplasmic binding protein-like II"/>
    <property type="match status" value="2"/>
</dbReference>
<dbReference type="EMBL" id="JBEVCJ010000045">
    <property type="protein sequence ID" value="MET1257307.1"/>
    <property type="molecule type" value="Genomic_DNA"/>
</dbReference>
<proteinExistence type="predicted"/>